<sequence>MQAIETSISGVEQAISQKLTAEISKLSSSLSPLHLLPDDILYLIFDTAQCAEWYPVTDRTAPLWVSSQTCQRWRSVALCNPSLWRRFCVDGRNKDFQVPKDPLSMVKAWLARSQSVPLQGRVYIEGYDPNIEEELMELVGDESHRWLELYLDVDRRVDLYYSFAAKEESFPLLRTLELVLCPFEDDDPTHNNRTLAFPGSFRAPNLTCASILIYTNSITMTRNIPTIPLPWHQLTHYTTIYYDQEFFGITVKLLNLQSLKLRIEYGSPQALSPSTPHLTLSNLRSLEWLEWHCGEVRAAVAFMNQLTLPVLEELVLGLNDAAIPSDEAADSLSHAIAALQQRSSCQIQELTICTGTLTSPNSARLSLPTVRVLHMSIDYLGQTDAVQQKAWEALRNSALYPNMTALHIELRLWAVKGHVDFIPALVEVIEARRTKASSAATRLASVRLEAGFLRHAQRCLFPADSSAYQRLLELQRDGLELSGSVFPW</sequence>
<accession>A0ABR3A3S8</accession>
<dbReference type="Proteomes" id="UP001437256">
    <property type="component" value="Unassembled WGS sequence"/>
</dbReference>
<keyword evidence="2" id="KW-1185">Reference proteome</keyword>
<protein>
    <recommendedName>
        <fullName evidence="3">F-box domain-containing protein</fullName>
    </recommendedName>
</protein>
<evidence type="ECO:0008006" key="3">
    <source>
        <dbReference type="Google" id="ProtNLM"/>
    </source>
</evidence>
<name>A0ABR3A3S8_9AGAR</name>
<reference evidence="1 2" key="1">
    <citation type="submission" date="2024-05" db="EMBL/GenBank/DDBJ databases">
        <title>A draft genome resource for the thread blight pathogen Marasmius tenuissimus strain MS-2.</title>
        <authorList>
            <person name="Yulfo-Soto G.E."/>
            <person name="Baruah I.K."/>
            <person name="Amoako-Attah I."/>
            <person name="Bukari Y."/>
            <person name="Meinhardt L.W."/>
            <person name="Bailey B.A."/>
            <person name="Cohen S.P."/>
        </authorList>
    </citation>
    <scope>NUCLEOTIDE SEQUENCE [LARGE SCALE GENOMIC DNA]</scope>
    <source>
        <strain evidence="1 2">MS-2</strain>
    </source>
</reference>
<dbReference type="Gene3D" id="1.20.1280.50">
    <property type="match status" value="1"/>
</dbReference>
<evidence type="ECO:0000313" key="1">
    <source>
        <dbReference type="EMBL" id="KAL0068243.1"/>
    </source>
</evidence>
<evidence type="ECO:0000313" key="2">
    <source>
        <dbReference type="Proteomes" id="UP001437256"/>
    </source>
</evidence>
<gene>
    <name evidence="1" type="ORF">AAF712_004628</name>
</gene>
<dbReference type="EMBL" id="JBBXMP010000019">
    <property type="protein sequence ID" value="KAL0068243.1"/>
    <property type="molecule type" value="Genomic_DNA"/>
</dbReference>
<organism evidence="1 2">
    <name type="scientific">Marasmius tenuissimus</name>
    <dbReference type="NCBI Taxonomy" id="585030"/>
    <lineage>
        <taxon>Eukaryota</taxon>
        <taxon>Fungi</taxon>
        <taxon>Dikarya</taxon>
        <taxon>Basidiomycota</taxon>
        <taxon>Agaricomycotina</taxon>
        <taxon>Agaricomycetes</taxon>
        <taxon>Agaricomycetidae</taxon>
        <taxon>Agaricales</taxon>
        <taxon>Marasmiineae</taxon>
        <taxon>Marasmiaceae</taxon>
        <taxon>Marasmius</taxon>
    </lineage>
</organism>
<comment type="caution">
    <text evidence="1">The sequence shown here is derived from an EMBL/GenBank/DDBJ whole genome shotgun (WGS) entry which is preliminary data.</text>
</comment>
<proteinExistence type="predicted"/>